<dbReference type="GO" id="GO:0006950">
    <property type="term" value="P:response to stress"/>
    <property type="evidence" value="ECO:0007669"/>
    <property type="project" value="TreeGrafter"/>
</dbReference>
<dbReference type="RefSeq" id="WP_036429249.1">
    <property type="nucleotide sequence ID" value="NZ_AP022567.1"/>
</dbReference>
<dbReference type="PANTHER" id="PTHR33164">
    <property type="entry name" value="TRANSCRIPTIONAL REGULATOR, MARR FAMILY"/>
    <property type="match status" value="1"/>
</dbReference>
<dbReference type="InterPro" id="IPR036388">
    <property type="entry name" value="WH-like_DNA-bd_sf"/>
</dbReference>
<dbReference type="GO" id="GO:0003700">
    <property type="term" value="F:DNA-binding transcription factor activity"/>
    <property type="evidence" value="ECO:0007669"/>
    <property type="project" value="InterPro"/>
</dbReference>
<dbReference type="PANTHER" id="PTHR33164:SF57">
    <property type="entry name" value="MARR-FAMILY TRANSCRIPTIONAL REGULATOR"/>
    <property type="match status" value="1"/>
</dbReference>
<gene>
    <name evidence="2" type="ORF">hbim_03751</name>
</gene>
<dbReference type="Pfam" id="PF12802">
    <property type="entry name" value="MarR_2"/>
    <property type="match status" value="1"/>
</dbReference>
<evidence type="ECO:0000313" key="2">
    <source>
        <dbReference type="EMBL" id="BDY29811.1"/>
    </source>
</evidence>
<dbReference type="Proteomes" id="UP001241092">
    <property type="component" value="Chromosome"/>
</dbReference>
<evidence type="ECO:0000259" key="1">
    <source>
        <dbReference type="PROSITE" id="PS50995"/>
    </source>
</evidence>
<dbReference type="InterPro" id="IPR039422">
    <property type="entry name" value="MarR/SlyA-like"/>
</dbReference>
<sequence>MCYAYIVPASRYNDLDELLVRVHTVRQRPGWRRRLIDGQGAVPSLSALRVLRAVEQREKAGQGASIREVADYMAVEHSTASRSVTNAVTAGFLTKTLAADDQRRCVVVLTEHGRRALAAVTERRRELVAQTVRDWPADDVDTLVGLLERLVTDFERGVCS</sequence>
<dbReference type="Gene3D" id="1.10.10.10">
    <property type="entry name" value="Winged helix-like DNA-binding domain superfamily/Winged helix DNA-binding domain"/>
    <property type="match status" value="1"/>
</dbReference>
<dbReference type="InterPro" id="IPR000835">
    <property type="entry name" value="HTH_MarR-typ"/>
</dbReference>
<dbReference type="EMBL" id="AP027452">
    <property type="protein sequence ID" value="BDY29811.1"/>
    <property type="molecule type" value="Genomic_DNA"/>
</dbReference>
<dbReference type="InterPro" id="IPR036390">
    <property type="entry name" value="WH_DNA-bd_sf"/>
</dbReference>
<accession>A0AAI8TWR6</accession>
<dbReference type="PROSITE" id="PS50995">
    <property type="entry name" value="HTH_MARR_2"/>
    <property type="match status" value="1"/>
</dbReference>
<dbReference type="SMART" id="SM00347">
    <property type="entry name" value="HTH_MARR"/>
    <property type="match status" value="1"/>
</dbReference>
<dbReference type="AlphaFoldDB" id="A0AAI8TWR6"/>
<proteinExistence type="predicted"/>
<dbReference type="SUPFAM" id="SSF46785">
    <property type="entry name" value="Winged helix' DNA-binding domain"/>
    <property type="match status" value="1"/>
</dbReference>
<organism evidence="2 3">
    <name type="scientific">Mycolicibacterium mageritense</name>
    <name type="common">Mycobacterium mageritense</name>
    <dbReference type="NCBI Taxonomy" id="53462"/>
    <lineage>
        <taxon>Bacteria</taxon>
        <taxon>Bacillati</taxon>
        <taxon>Actinomycetota</taxon>
        <taxon>Actinomycetes</taxon>
        <taxon>Mycobacteriales</taxon>
        <taxon>Mycobacteriaceae</taxon>
        <taxon>Mycolicibacterium</taxon>
    </lineage>
</organism>
<protein>
    <recommendedName>
        <fullName evidence="1">HTH marR-type domain-containing protein</fullName>
    </recommendedName>
</protein>
<evidence type="ECO:0000313" key="3">
    <source>
        <dbReference type="Proteomes" id="UP001241092"/>
    </source>
</evidence>
<reference evidence="2" key="1">
    <citation type="submission" date="2023-03" db="EMBL/GenBank/DDBJ databases">
        <title>Draft genome sequence of a Mycolicibacterium mageritense strain H4_3_1 isolated from a hybrid biological-inorganic system reactor.</title>
        <authorList>
            <person name="Feng X."/>
            <person name="Kazama D."/>
            <person name="Sato K."/>
            <person name="Kobayashi H."/>
        </authorList>
    </citation>
    <scope>NUCLEOTIDE SEQUENCE</scope>
    <source>
        <strain evidence="2">H4_3_1</strain>
    </source>
</reference>
<feature type="domain" description="HTH marR-type" evidence="1">
    <location>
        <begin position="12"/>
        <end position="152"/>
    </location>
</feature>
<name>A0AAI8TWR6_MYCME</name>